<reference evidence="2 4" key="2">
    <citation type="submission" date="2016-10" db="EMBL/GenBank/DDBJ databases">
        <authorList>
            <person name="Varghese N."/>
            <person name="Submissions S."/>
        </authorList>
    </citation>
    <scope>NUCLEOTIDE SEQUENCE [LARGE SCALE GENOMIC DNA]</scope>
    <source>
        <strain evidence="2 4">DSM 11855</strain>
    </source>
</reference>
<evidence type="ECO:0000313" key="1">
    <source>
        <dbReference type="EMBL" id="BAW29584.1"/>
    </source>
</evidence>
<evidence type="ECO:0000313" key="4">
    <source>
        <dbReference type="Proteomes" id="UP000323733"/>
    </source>
</evidence>
<dbReference type="EMBL" id="FPAO01000004">
    <property type="protein sequence ID" value="SFT58434.1"/>
    <property type="molecule type" value="Genomic_DNA"/>
</dbReference>
<protein>
    <submittedName>
        <fullName evidence="2">Uncharacterized protein</fullName>
    </submittedName>
</protein>
<evidence type="ECO:0000313" key="2">
    <source>
        <dbReference type="EMBL" id="SFT58434.1"/>
    </source>
</evidence>
<gene>
    <name evidence="1" type="ORF">MESMT1_1654</name>
    <name evidence="2" type="ORF">SAMN02910340_01336</name>
</gene>
<dbReference type="Proteomes" id="UP000323733">
    <property type="component" value="Unassembled WGS sequence"/>
</dbReference>
<dbReference type="Proteomes" id="UP000265557">
    <property type="component" value="Chromosome"/>
</dbReference>
<dbReference type="RefSeq" id="WP_181952215.1">
    <property type="nucleotide sequence ID" value="NZ_FPAO01000004.1"/>
</dbReference>
<dbReference type="AlphaFoldDB" id="A0A1I6Z6V2"/>
<dbReference type="SUPFAM" id="SSF57783">
    <property type="entry name" value="Zinc beta-ribbon"/>
    <property type="match status" value="1"/>
</dbReference>
<evidence type="ECO:0000313" key="3">
    <source>
        <dbReference type="Proteomes" id="UP000265557"/>
    </source>
</evidence>
<reference evidence="1 3" key="1">
    <citation type="submission" date="2016-09" db="EMBL/GenBank/DDBJ databases">
        <title>Complete Genome Sequence of Methanosarcina thermophila MT-1.</title>
        <authorList>
            <person name="Kouzuma A."/>
        </authorList>
    </citation>
    <scope>NUCLEOTIDE SEQUENCE [LARGE SCALE GENOMIC DNA]</scope>
    <source>
        <strain evidence="1 3">MT-1</strain>
    </source>
</reference>
<name>A0A1I6Z6V2_METTE</name>
<accession>A0A1I6Z6V2</accession>
<sequence>MSFLKYCPECHSKLENNLFEGFQYCHVCGYWTKKETVRLEPLIIME</sequence>
<accession>A0A3G9CUS8</accession>
<dbReference type="EMBL" id="AP017646">
    <property type="protein sequence ID" value="BAW29584.1"/>
    <property type="molecule type" value="Genomic_DNA"/>
</dbReference>
<organism evidence="2 4">
    <name type="scientific">Methanosarcina thermophila</name>
    <dbReference type="NCBI Taxonomy" id="2210"/>
    <lineage>
        <taxon>Archaea</taxon>
        <taxon>Methanobacteriati</taxon>
        <taxon>Methanobacteriota</taxon>
        <taxon>Stenosarchaea group</taxon>
        <taxon>Methanomicrobia</taxon>
        <taxon>Methanosarcinales</taxon>
        <taxon>Methanosarcinaceae</taxon>
        <taxon>Methanosarcina</taxon>
    </lineage>
</organism>
<proteinExistence type="predicted"/>
<keyword evidence="4" id="KW-1185">Reference proteome</keyword>
<dbReference type="GeneID" id="58788044"/>